<accession>A0A0C9ZJ42</accession>
<proteinExistence type="predicted"/>
<keyword evidence="3" id="KW-1185">Reference proteome</keyword>
<evidence type="ECO:0000313" key="3">
    <source>
        <dbReference type="Proteomes" id="UP000054018"/>
    </source>
</evidence>
<gene>
    <name evidence="2" type="ORF">PISMIDRAFT_672796</name>
</gene>
<reference evidence="3" key="2">
    <citation type="submission" date="2015-01" db="EMBL/GenBank/DDBJ databases">
        <title>Evolutionary Origins and Diversification of the Mycorrhizal Mutualists.</title>
        <authorList>
            <consortium name="DOE Joint Genome Institute"/>
            <consortium name="Mycorrhizal Genomics Consortium"/>
            <person name="Kohler A."/>
            <person name="Kuo A."/>
            <person name="Nagy L.G."/>
            <person name="Floudas D."/>
            <person name="Copeland A."/>
            <person name="Barry K.W."/>
            <person name="Cichocki N."/>
            <person name="Veneault-Fourrey C."/>
            <person name="LaButti K."/>
            <person name="Lindquist E.A."/>
            <person name="Lipzen A."/>
            <person name="Lundell T."/>
            <person name="Morin E."/>
            <person name="Murat C."/>
            <person name="Riley R."/>
            <person name="Ohm R."/>
            <person name="Sun H."/>
            <person name="Tunlid A."/>
            <person name="Henrissat B."/>
            <person name="Grigoriev I.V."/>
            <person name="Hibbett D.S."/>
            <person name="Martin F."/>
        </authorList>
    </citation>
    <scope>NUCLEOTIDE SEQUENCE [LARGE SCALE GENOMIC DNA]</scope>
    <source>
        <strain evidence="3">441</strain>
    </source>
</reference>
<reference evidence="2 3" key="1">
    <citation type="submission" date="2014-04" db="EMBL/GenBank/DDBJ databases">
        <authorList>
            <consortium name="DOE Joint Genome Institute"/>
            <person name="Kuo A."/>
            <person name="Kohler A."/>
            <person name="Costa M.D."/>
            <person name="Nagy L.G."/>
            <person name="Floudas D."/>
            <person name="Copeland A."/>
            <person name="Barry K.W."/>
            <person name="Cichocki N."/>
            <person name="Veneault-Fourrey C."/>
            <person name="LaButti K."/>
            <person name="Lindquist E.A."/>
            <person name="Lipzen A."/>
            <person name="Lundell T."/>
            <person name="Morin E."/>
            <person name="Murat C."/>
            <person name="Sun H."/>
            <person name="Tunlid A."/>
            <person name="Henrissat B."/>
            <person name="Grigoriev I.V."/>
            <person name="Hibbett D.S."/>
            <person name="Martin F."/>
            <person name="Nordberg H.P."/>
            <person name="Cantor M.N."/>
            <person name="Hua S.X."/>
        </authorList>
    </citation>
    <scope>NUCLEOTIDE SEQUENCE [LARGE SCALE GENOMIC DNA]</scope>
    <source>
        <strain evidence="2 3">441</strain>
    </source>
</reference>
<organism evidence="2 3">
    <name type="scientific">Pisolithus microcarpus 441</name>
    <dbReference type="NCBI Taxonomy" id="765257"/>
    <lineage>
        <taxon>Eukaryota</taxon>
        <taxon>Fungi</taxon>
        <taxon>Dikarya</taxon>
        <taxon>Basidiomycota</taxon>
        <taxon>Agaricomycotina</taxon>
        <taxon>Agaricomycetes</taxon>
        <taxon>Agaricomycetidae</taxon>
        <taxon>Boletales</taxon>
        <taxon>Sclerodermatineae</taxon>
        <taxon>Pisolithaceae</taxon>
        <taxon>Pisolithus</taxon>
    </lineage>
</organism>
<feature type="region of interest" description="Disordered" evidence="1">
    <location>
        <begin position="1"/>
        <end position="24"/>
    </location>
</feature>
<sequence>MRNARTRRALRTMPNEPDNDIHSRCDKLSSTPTFRSQFLPLGLSGVDRTQAISQLRLASSSVPDAALAR</sequence>
<dbReference type="HOGENOM" id="CLU_2776912_0_0_1"/>
<dbReference type="AlphaFoldDB" id="A0A0C9ZJ42"/>
<evidence type="ECO:0000313" key="2">
    <source>
        <dbReference type="EMBL" id="KIK29336.1"/>
    </source>
</evidence>
<name>A0A0C9ZJ42_9AGAM</name>
<protein>
    <submittedName>
        <fullName evidence="2">Uncharacterized protein</fullName>
    </submittedName>
</protein>
<dbReference type="Proteomes" id="UP000054018">
    <property type="component" value="Unassembled WGS sequence"/>
</dbReference>
<evidence type="ECO:0000256" key="1">
    <source>
        <dbReference type="SAM" id="MobiDB-lite"/>
    </source>
</evidence>
<feature type="compositionally biased region" description="Basic residues" evidence="1">
    <location>
        <begin position="1"/>
        <end position="10"/>
    </location>
</feature>
<dbReference type="EMBL" id="KN833690">
    <property type="protein sequence ID" value="KIK29336.1"/>
    <property type="molecule type" value="Genomic_DNA"/>
</dbReference>